<name>A0ACA9PW79_9GLOM</name>
<sequence length="110" mass="11718">MPPDDTIPMDKHEEETAPLMIRKASFGKLQMVQGTSTVKPFKEETLLMSSLVSKMGRGTLLLRGLWSTLVAPVDLRSTAGARSILLMPTSGDSIHCDTFDGAGGLSDAGP</sequence>
<proteinExistence type="predicted"/>
<gene>
    <name evidence="1" type="ORF">ACOLOM_LOCUS11429</name>
</gene>
<dbReference type="EMBL" id="CAJVPT010041093">
    <property type="protein sequence ID" value="CAG8727081.1"/>
    <property type="molecule type" value="Genomic_DNA"/>
</dbReference>
<comment type="caution">
    <text evidence="1">The sequence shown here is derived from an EMBL/GenBank/DDBJ whole genome shotgun (WGS) entry which is preliminary data.</text>
</comment>
<keyword evidence="2" id="KW-1185">Reference proteome</keyword>
<reference evidence="1" key="1">
    <citation type="submission" date="2021-06" db="EMBL/GenBank/DDBJ databases">
        <authorList>
            <person name="Kallberg Y."/>
            <person name="Tangrot J."/>
            <person name="Rosling A."/>
        </authorList>
    </citation>
    <scope>NUCLEOTIDE SEQUENCE</scope>
    <source>
        <strain evidence="1">CL356</strain>
    </source>
</reference>
<dbReference type="Proteomes" id="UP000789525">
    <property type="component" value="Unassembled WGS sequence"/>
</dbReference>
<accession>A0ACA9PW79</accession>
<evidence type="ECO:0000313" key="2">
    <source>
        <dbReference type="Proteomes" id="UP000789525"/>
    </source>
</evidence>
<organism evidence="1 2">
    <name type="scientific">Acaulospora colombiana</name>
    <dbReference type="NCBI Taxonomy" id="27376"/>
    <lineage>
        <taxon>Eukaryota</taxon>
        <taxon>Fungi</taxon>
        <taxon>Fungi incertae sedis</taxon>
        <taxon>Mucoromycota</taxon>
        <taxon>Glomeromycotina</taxon>
        <taxon>Glomeromycetes</taxon>
        <taxon>Diversisporales</taxon>
        <taxon>Acaulosporaceae</taxon>
        <taxon>Acaulospora</taxon>
    </lineage>
</organism>
<protein>
    <submittedName>
        <fullName evidence="1">20_t:CDS:1</fullName>
    </submittedName>
</protein>
<evidence type="ECO:0000313" key="1">
    <source>
        <dbReference type="EMBL" id="CAG8727081.1"/>
    </source>
</evidence>